<name>A0ABX5Q4Q7_9BACL</name>
<organism evidence="1 2">
    <name type="scientific">Sporolactobacillus terrae</name>
    <dbReference type="NCBI Taxonomy" id="269673"/>
    <lineage>
        <taxon>Bacteria</taxon>
        <taxon>Bacillati</taxon>
        <taxon>Bacillota</taxon>
        <taxon>Bacilli</taxon>
        <taxon>Bacillales</taxon>
        <taxon>Sporolactobacillaceae</taxon>
        <taxon>Sporolactobacillus</taxon>
    </lineage>
</organism>
<dbReference type="Pfam" id="PF07302">
    <property type="entry name" value="AroM"/>
    <property type="match status" value="1"/>
</dbReference>
<evidence type="ECO:0000313" key="2">
    <source>
        <dbReference type="Proteomes" id="UP000285882"/>
    </source>
</evidence>
<accession>A0ABX5Q4Q7</accession>
<evidence type="ECO:0000313" key="1">
    <source>
        <dbReference type="EMBL" id="QAA21632.1"/>
    </source>
</evidence>
<reference evidence="1 2" key="1">
    <citation type="submission" date="2018-01" db="EMBL/GenBank/DDBJ databases">
        <title>Complete genome sequencing of Sporolactobacillus terrae DLG3.</title>
        <authorList>
            <person name="Nam Y.-D."/>
            <person name="Kang J."/>
            <person name="Chung W.-H."/>
        </authorList>
    </citation>
    <scope>NUCLEOTIDE SEQUENCE [LARGE SCALE GENOMIC DNA]</scope>
    <source>
        <strain evidence="1 2">DLG3</strain>
    </source>
</reference>
<protein>
    <submittedName>
        <fullName evidence="1">AroM protein</fullName>
    </submittedName>
</protein>
<dbReference type="InterPro" id="IPR010843">
    <property type="entry name" value="Uncharacterised_AroM"/>
</dbReference>
<proteinExistence type="predicted"/>
<keyword evidence="2" id="KW-1185">Reference proteome</keyword>
<sequence length="225" mass="25565">MVAVLGILTIGQSPRTDVQPILEEILSEQMFIQKGALDEFTKDFIEEHLAPSDPSCGYVLTSRLKDGNYVSMDRRKLQPFVQNKIDEFEREGVQYILLLCTGIFKKLKTNTAQIIEPDHIIPPIVKLMLGNKRLGVIVPLKEQINNFDDKFTCAGLEPIFSFASPYVKNREAFHKAGLELKEKTDLILMDCMGYTEEMRQWIVEDTNKPTILSNALIAKVISVFI</sequence>
<dbReference type="EMBL" id="CP025688">
    <property type="protein sequence ID" value="QAA21632.1"/>
    <property type="molecule type" value="Genomic_DNA"/>
</dbReference>
<dbReference type="NCBIfam" id="NF007788">
    <property type="entry name" value="PRK10481.1"/>
    <property type="match status" value="1"/>
</dbReference>
<gene>
    <name evidence="1" type="ORF">C0674_02800</name>
</gene>
<dbReference type="Proteomes" id="UP000285882">
    <property type="component" value="Chromosome"/>
</dbReference>
<dbReference type="RefSeq" id="WP_128166136.1">
    <property type="nucleotide sequence ID" value="NZ_CP025688.1"/>
</dbReference>